<evidence type="ECO:0000313" key="1">
    <source>
        <dbReference type="EMBL" id="SVC39498.1"/>
    </source>
</evidence>
<gene>
    <name evidence="1" type="ORF">METZ01_LOCUS292352</name>
</gene>
<reference evidence="1" key="1">
    <citation type="submission" date="2018-05" db="EMBL/GenBank/DDBJ databases">
        <authorList>
            <person name="Lanie J.A."/>
            <person name="Ng W.-L."/>
            <person name="Kazmierczak K.M."/>
            <person name="Andrzejewski T.M."/>
            <person name="Davidsen T.M."/>
            <person name="Wayne K.J."/>
            <person name="Tettelin H."/>
            <person name="Glass J.I."/>
            <person name="Rusch D."/>
            <person name="Podicherti R."/>
            <person name="Tsui H.-C.T."/>
            <person name="Winkler M.E."/>
        </authorList>
    </citation>
    <scope>NUCLEOTIDE SEQUENCE</scope>
</reference>
<name>A0A382LS54_9ZZZZ</name>
<organism evidence="1">
    <name type="scientific">marine metagenome</name>
    <dbReference type="NCBI Taxonomy" id="408172"/>
    <lineage>
        <taxon>unclassified sequences</taxon>
        <taxon>metagenomes</taxon>
        <taxon>ecological metagenomes</taxon>
    </lineage>
</organism>
<protein>
    <submittedName>
        <fullName evidence="1">Uncharacterized protein</fullName>
    </submittedName>
</protein>
<accession>A0A382LS54</accession>
<proteinExistence type="predicted"/>
<dbReference type="AlphaFoldDB" id="A0A382LS54"/>
<dbReference type="EMBL" id="UINC01088887">
    <property type="protein sequence ID" value="SVC39498.1"/>
    <property type="molecule type" value="Genomic_DNA"/>
</dbReference>
<sequence length="62" mass="6542">MVILAGLPVVDRTKVTGISDLHCDRMDGNSELTGAPDADSVIDSTSRFAAISSAKTYCRELA</sequence>